<keyword evidence="2" id="KW-0547">Nucleotide-binding</keyword>
<feature type="binding site" evidence="2">
    <location>
        <begin position="238"/>
        <end position="245"/>
    </location>
    <ligand>
        <name>ATP</name>
        <dbReference type="ChEBI" id="CHEBI:30616"/>
    </ligand>
</feature>
<evidence type="ECO:0000256" key="1">
    <source>
        <dbReference type="PIRSR" id="PIRSR640198-1"/>
    </source>
</evidence>
<proteinExistence type="predicted"/>
<evidence type="ECO:0000313" key="5">
    <source>
        <dbReference type="Proteomes" id="UP000195667"/>
    </source>
</evidence>
<dbReference type="AlphaFoldDB" id="A0A1R4H9T5"/>
<feature type="domain" description="Fido" evidence="3">
    <location>
        <begin position="159"/>
        <end position="292"/>
    </location>
</feature>
<evidence type="ECO:0000259" key="3">
    <source>
        <dbReference type="PROSITE" id="PS51459"/>
    </source>
</evidence>
<dbReference type="EMBL" id="FUKI01000110">
    <property type="protein sequence ID" value="SJM92937.1"/>
    <property type="molecule type" value="Genomic_DNA"/>
</dbReference>
<protein>
    <recommendedName>
        <fullName evidence="3">Fido domain-containing protein</fullName>
    </recommendedName>
</protein>
<dbReference type="PANTHER" id="PTHR13504:SF38">
    <property type="entry name" value="FIDO DOMAIN-CONTAINING PROTEIN"/>
    <property type="match status" value="1"/>
</dbReference>
<accession>A0A1R4H9T5</accession>
<organism evidence="4 5">
    <name type="scientific">Crenothrix polyspora</name>
    <dbReference type="NCBI Taxonomy" id="360316"/>
    <lineage>
        <taxon>Bacteria</taxon>
        <taxon>Pseudomonadati</taxon>
        <taxon>Pseudomonadota</taxon>
        <taxon>Gammaproteobacteria</taxon>
        <taxon>Methylococcales</taxon>
        <taxon>Crenotrichaceae</taxon>
        <taxon>Crenothrix</taxon>
    </lineage>
</organism>
<dbReference type="InterPro" id="IPR040198">
    <property type="entry name" value="Fido_containing"/>
</dbReference>
<dbReference type="SUPFAM" id="SSF140931">
    <property type="entry name" value="Fic-like"/>
    <property type="match status" value="1"/>
</dbReference>
<dbReference type="GO" id="GO:0005524">
    <property type="term" value="F:ATP binding"/>
    <property type="evidence" value="ECO:0007669"/>
    <property type="project" value="UniProtKB-KW"/>
</dbReference>
<reference evidence="5" key="1">
    <citation type="submission" date="2017-02" db="EMBL/GenBank/DDBJ databases">
        <authorList>
            <person name="Daims H."/>
        </authorList>
    </citation>
    <scope>NUCLEOTIDE SEQUENCE [LARGE SCALE GENOMIC DNA]</scope>
</reference>
<keyword evidence="5" id="KW-1185">Reference proteome</keyword>
<name>A0A1R4H9T5_9GAMM</name>
<feature type="active site" evidence="1">
    <location>
        <position position="234"/>
    </location>
</feature>
<dbReference type="OrthoDB" id="9807853at2"/>
<sequence>MIMQYHKISYVEKLDQLQDVLIYSTKLSETIGISRRTLLNWRQKPESISAKYRLDIDVLYCQHFLIPEWDTSKQSFEVILLPDDMPHNDALFLPFLRRLSYGTVEIETDMAKTDFDKIIDEHKLPKNMDRQTFLEGFNAFMTHKQLWQRIVEQGESMPITEERIKTLHADFMRGVYDNAGFYSTKIRMMGRLEDIQTTEPEDIAEEMNRWIYKTAKAATLETIAKAHAYFILIHPFGDGNGRVGRALVMAQCLNARLMPPVFNGENRAMYYATMQHAMKHGRYAPLIRLFYEAAKQA</sequence>
<dbReference type="Gene3D" id="1.10.3290.10">
    <property type="entry name" value="Fido-like domain"/>
    <property type="match status" value="1"/>
</dbReference>
<evidence type="ECO:0000313" key="4">
    <source>
        <dbReference type="EMBL" id="SJM92937.1"/>
    </source>
</evidence>
<dbReference type="Pfam" id="PF02661">
    <property type="entry name" value="Fic"/>
    <property type="match status" value="1"/>
</dbReference>
<dbReference type="InterPro" id="IPR036597">
    <property type="entry name" value="Fido-like_dom_sf"/>
</dbReference>
<evidence type="ECO:0000256" key="2">
    <source>
        <dbReference type="PIRSR" id="PIRSR640198-2"/>
    </source>
</evidence>
<dbReference type="InterPro" id="IPR003812">
    <property type="entry name" value="Fido"/>
</dbReference>
<feature type="binding site" evidence="2">
    <location>
        <begin position="270"/>
        <end position="271"/>
    </location>
    <ligand>
        <name>ATP</name>
        <dbReference type="ChEBI" id="CHEBI:30616"/>
    </ligand>
</feature>
<dbReference type="PROSITE" id="PS51459">
    <property type="entry name" value="FIDO"/>
    <property type="match status" value="1"/>
</dbReference>
<dbReference type="PANTHER" id="PTHR13504">
    <property type="entry name" value="FIDO DOMAIN-CONTAINING PROTEIN DDB_G0283145"/>
    <property type="match status" value="1"/>
</dbReference>
<dbReference type="Proteomes" id="UP000195667">
    <property type="component" value="Unassembled WGS sequence"/>
</dbReference>
<keyword evidence="2" id="KW-0067">ATP-binding</keyword>
<gene>
    <name evidence="4" type="ORF">CRENPOLYSF1_350033</name>
</gene>